<organism evidence="1 2">
    <name type="scientific">Erwinia phage pEa_SNUABM_5</name>
    <dbReference type="NCBI Taxonomy" id="2797313"/>
    <lineage>
        <taxon>Viruses</taxon>
        <taxon>Duplodnaviria</taxon>
        <taxon>Heunggongvirae</taxon>
        <taxon>Uroviricota</taxon>
        <taxon>Caudoviricetes</taxon>
        <taxon>Rivsvirus</taxon>
        <taxon>Rivsvirus SNUABM5</taxon>
    </lineage>
</organism>
<evidence type="ECO:0000313" key="2">
    <source>
        <dbReference type="Proteomes" id="UP000596123"/>
    </source>
</evidence>
<accession>A0A7T8IW77</accession>
<proteinExistence type="predicted"/>
<reference evidence="1 2" key="1">
    <citation type="submission" date="2020-12" db="EMBL/GenBank/DDBJ databases">
        <title>Complete genome sequence of Erwinia phage pEa_SNUABM_5.</title>
        <authorList>
            <person name="Kim S.G."/>
            <person name="Lee S.B."/>
            <person name="Kwon J."/>
            <person name="Park S.C."/>
        </authorList>
    </citation>
    <scope>NUCLEOTIDE SEQUENCE [LARGE SCALE GENOMIC DNA]</scope>
</reference>
<keyword evidence="2" id="KW-1185">Reference proteome</keyword>
<dbReference type="EMBL" id="MW366843">
    <property type="protein sequence ID" value="QQO90319.1"/>
    <property type="molecule type" value="Genomic_DNA"/>
</dbReference>
<evidence type="ECO:0000313" key="1">
    <source>
        <dbReference type="EMBL" id="QQO90319.1"/>
    </source>
</evidence>
<protein>
    <submittedName>
        <fullName evidence="1">Putative DNA polymerase III, beta subunit</fullName>
    </submittedName>
</protein>
<dbReference type="Proteomes" id="UP000596123">
    <property type="component" value="Segment"/>
</dbReference>
<gene>
    <name evidence="1" type="ORF">pEaSNUABM5_00177</name>
</gene>
<name>A0A7T8IW77_9CAUD</name>
<sequence length="392" mass="43936">MKKCRLPKKPSQNCSIETDGNKLSDILKRVDSVTRFSESDDKLTHIHLLVAYESDVFILGRTPDTFVAHHIPGAKADKDAMFNIDPVQLSGLIAKRGEMTLTFDGKVVNIVAKVGKYKSEFRIKPVSEEQIPMVEEGLRHHIKGGHEMSRDVIEKMTRGIRYTRLRDPITEVAVICRVECLGDSLRVTTPGNWTSARYTAQLGSTNEKFRFSLSSGMFDLVSKFCGEDKVNFHVDSASFAAEGDSFVLTLPPIQASDEDYRFIDNMLAQLGNPLLGCVVKGDLSAPFANIATLLDKKTKSLATLTVKKKEFRIKFSNDSGSVQDSLTLAKPVEREIKTRLDMRIMKELLRTIGREEKHSMGFHGANIEKLSAFSLNYKFGEDKLLYFGYLPV</sequence>